<dbReference type="Proteomes" id="UP001141806">
    <property type="component" value="Unassembled WGS sequence"/>
</dbReference>
<dbReference type="AlphaFoldDB" id="A0A9Q0L3X1"/>
<dbReference type="InterPro" id="IPR003689">
    <property type="entry name" value="ZIP"/>
</dbReference>
<accession>A0A9Q0L3X1</accession>
<keyword evidence="3 5" id="KW-1133">Transmembrane helix</keyword>
<keyword evidence="2 5" id="KW-0812">Transmembrane</keyword>
<evidence type="ECO:0000256" key="1">
    <source>
        <dbReference type="ARBA" id="ARBA00004141"/>
    </source>
</evidence>
<proteinExistence type="predicted"/>
<evidence type="ECO:0000256" key="2">
    <source>
        <dbReference type="ARBA" id="ARBA00022692"/>
    </source>
</evidence>
<evidence type="ECO:0000256" key="3">
    <source>
        <dbReference type="ARBA" id="ARBA00022989"/>
    </source>
</evidence>
<keyword evidence="4 5" id="KW-0472">Membrane</keyword>
<name>A0A9Q0L3X1_9MAGN</name>
<feature type="transmembrane region" description="Helical" evidence="5">
    <location>
        <begin position="38"/>
        <end position="59"/>
    </location>
</feature>
<evidence type="ECO:0000313" key="6">
    <source>
        <dbReference type="EMBL" id="KAJ4982073.1"/>
    </source>
</evidence>
<dbReference type="PANTHER" id="PTHR11040">
    <property type="entry name" value="ZINC/IRON TRANSPORTER"/>
    <property type="match status" value="1"/>
</dbReference>
<evidence type="ECO:0000256" key="4">
    <source>
        <dbReference type="ARBA" id="ARBA00023136"/>
    </source>
</evidence>
<evidence type="ECO:0000313" key="7">
    <source>
        <dbReference type="Proteomes" id="UP001141806"/>
    </source>
</evidence>
<keyword evidence="7" id="KW-1185">Reference proteome</keyword>
<gene>
    <name evidence="6" type="ORF">NE237_032910</name>
</gene>
<comment type="subcellular location">
    <subcellularLocation>
        <location evidence="1">Membrane</location>
        <topology evidence="1">Multi-pass membrane protein</topology>
    </subcellularLocation>
</comment>
<evidence type="ECO:0000256" key="5">
    <source>
        <dbReference type="SAM" id="Phobius"/>
    </source>
</evidence>
<protein>
    <submittedName>
        <fullName evidence="6">Uncharacterized protein</fullName>
    </submittedName>
</protein>
<dbReference type="GO" id="GO:0005385">
    <property type="term" value="F:zinc ion transmembrane transporter activity"/>
    <property type="evidence" value="ECO:0007669"/>
    <property type="project" value="TreeGrafter"/>
</dbReference>
<organism evidence="6 7">
    <name type="scientific">Protea cynaroides</name>
    <dbReference type="NCBI Taxonomy" id="273540"/>
    <lineage>
        <taxon>Eukaryota</taxon>
        <taxon>Viridiplantae</taxon>
        <taxon>Streptophyta</taxon>
        <taxon>Embryophyta</taxon>
        <taxon>Tracheophyta</taxon>
        <taxon>Spermatophyta</taxon>
        <taxon>Magnoliopsida</taxon>
        <taxon>Proteales</taxon>
        <taxon>Proteaceae</taxon>
        <taxon>Protea</taxon>
    </lineage>
</organism>
<dbReference type="OrthoDB" id="1932163at2759"/>
<sequence>MVPSTQIFGRLMPCFHQFFEGMGLGGCISQAKFKSTAVAIMGIFFSLTTPVGIALGIGIKKNYDENSSTALMLKGFSTLLQLGF</sequence>
<dbReference type="PANTHER" id="PTHR11040:SF35">
    <property type="entry name" value="ZINC TRANSPORTER 5"/>
    <property type="match status" value="1"/>
</dbReference>
<dbReference type="Pfam" id="PF02535">
    <property type="entry name" value="Zip"/>
    <property type="match status" value="1"/>
</dbReference>
<reference evidence="6" key="1">
    <citation type="journal article" date="2023" name="Plant J.">
        <title>The genome of the king protea, Protea cynaroides.</title>
        <authorList>
            <person name="Chang J."/>
            <person name="Duong T.A."/>
            <person name="Schoeman C."/>
            <person name="Ma X."/>
            <person name="Roodt D."/>
            <person name="Barker N."/>
            <person name="Li Z."/>
            <person name="Van de Peer Y."/>
            <person name="Mizrachi E."/>
        </authorList>
    </citation>
    <scope>NUCLEOTIDE SEQUENCE</scope>
    <source>
        <tissue evidence="6">Young leaves</tissue>
    </source>
</reference>
<dbReference type="GO" id="GO:0005886">
    <property type="term" value="C:plasma membrane"/>
    <property type="evidence" value="ECO:0007669"/>
    <property type="project" value="TreeGrafter"/>
</dbReference>
<dbReference type="EMBL" id="JAMYWD010000001">
    <property type="protein sequence ID" value="KAJ4982073.1"/>
    <property type="molecule type" value="Genomic_DNA"/>
</dbReference>
<comment type="caution">
    <text evidence="6">The sequence shown here is derived from an EMBL/GenBank/DDBJ whole genome shotgun (WGS) entry which is preliminary data.</text>
</comment>